<evidence type="ECO:0000256" key="1">
    <source>
        <dbReference type="ARBA" id="ARBA00004442"/>
    </source>
</evidence>
<feature type="compositionally biased region" description="Basic and acidic residues" evidence="5">
    <location>
        <begin position="331"/>
        <end position="345"/>
    </location>
</feature>
<dbReference type="RefSeq" id="WP_265128323.1">
    <property type="nucleotide sequence ID" value="NZ_JAPCHY010000010.1"/>
</dbReference>
<dbReference type="Proteomes" id="UP001209922">
    <property type="component" value="Unassembled WGS sequence"/>
</dbReference>
<feature type="chain" id="PRO_5047176094" evidence="6">
    <location>
        <begin position="22"/>
        <end position="345"/>
    </location>
</feature>
<keyword evidence="9" id="KW-1185">Reference proteome</keyword>
<reference evidence="8 9" key="1">
    <citation type="submission" date="2022-10" db="EMBL/GenBank/DDBJ databases">
        <title>Xanthomonas sp. H13-6.</title>
        <authorList>
            <person name="Liu X."/>
            <person name="Deng Z."/>
            <person name="Jiang Y."/>
            <person name="Yu T."/>
            <person name="Ai J."/>
        </authorList>
    </citation>
    <scope>NUCLEOTIDE SEQUENCE [LARGE SCALE GENOMIC DNA]</scope>
    <source>
        <strain evidence="8 9">H13-6</strain>
    </source>
</reference>
<name>A0ABT3JXW0_9XANT</name>
<evidence type="ECO:0000256" key="5">
    <source>
        <dbReference type="SAM" id="MobiDB-lite"/>
    </source>
</evidence>
<keyword evidence="3" id="KW-0998">Cell outer membrane</keyword>
<dbReference type="InterPro" id="IPR006665">
    <property type="entry name" value="OmpA-like"/>
</dbReference>
<feature type="signal peptide" evidence="6">
    <location>
        <begin position="1"/>
        <end position="21"/>
    </location>
</feature>
<comment type="caution">
    <text evidence="8">The sequence shown here is derived from an EMBL/GenBank/DDBJ whole genome shotgun (WGS) entry which is preliminary data.</text>
</comment>
<dbReference type="PRINTS" id="PR01021">
    <property type="entry name" value="OMPADOMAIN"/>
</dbReference>
<feature type="compositionally biased region" description="Low complexity" evidence="5">
    <location>
        <begin position="48"/>
        <end position="58"/>
    </location>
</feature>
<dbReference type="Gene3D" id="3.30.1330.60">
    <property type="entry name" value="OmpA-like domain"/>
    <property type="match status" value="1"/>
</dbReference>
<dbReference type="InterPro" id="IPR050330">
    <property type="entry name" value="Bact_OuterMem_StrucFunc"/>
</dbReference>
<dbReference type="CDD" id="cd07185">
    <property type="entry name" value="OmpA_C-like"/>
    <property type="match status" value="1"/>
</dbReference>
<dbReference type="PANTHER" id="PTHR30329:SF21">
    <property type="entry name" value="LIPOPROTEIN YIAD-RELATED"/>
    <property type="match status" value="1"/>
</dbReference>
<evidence type="ECO:0000313" key="8">
    <source>
        <dbReference type="EMBL" id="MCW4473339.1"/>
    </source>
</evidence>
<protein>
    <submittedName>
        <fullName evidence="8">OmpA family protein</fullName>
    </submittedName>
</protein>
<evidence type="ECO:0000256" key="6">
    <source>
        <dbReference type="SAM" id="SignalP"/>
    </source>
</evidence>
<proteinExistence type="predicted"/>
<feature type="domain" description="OmpA-like" evidence="7">
    <location>
        <begin position="231"/>
        <end position="345"/>
    </location>
</feature>
<dbReference type="SUPFAM" id="SSF103088">
    <property type="entry name" value="OmpA-like"/>
    <property type="match status" value="1"/>
</dbReference>
<keyword evidence="2 4" id="KW-0472">Membrane</keyword>
<evidence type="ECO:0000256" key="3">
    <source>
        <dbReference type="ARBA" id="ARBA00023237"/>
    </source>
</evidence>
<evidence type="ECO:0000256" key="4">
    <source>
        <dbReference type="PROSITE-ProRule" id="PRU00473"/>
    </source>
</evidence>
<feature type="region of interest" description="Disordered" evidence="5">
    <location>
        <begin position="35"/>
        <end position="58"/>
    </location>
</feature>
<dbReference type="PANTHER" id="PTHR30329">
    <property type="entry name" value="STATOR ELEMENT OF FLAGELLAR MOTOR COMPLEX"/>
    <property type="match status" value="1"/>
</dbReference>
<comment type="subcellular location">
    <subcellularLocation>
        <location evidence="1">Cell outer membrane</location>
    </subcellularLocation>
</comment>
<accession>A0ABT3JXW0</accession>
<evidence type="ECO:0000256" key="2">
    <source>
        <dbReference type="ARBA" id="ARBA00023136"/>
    </source>
</evidence>
<dbReference type="PROSITE" id="PS51123">
    <property type="entry name" value="OMPA_2"/>
    <property type="match status" value="1"/>
</dbReference>
<gene>
    <name evidence="8" type="ORF">OK345_12580</name>
</gene>
<keyword evidence="6" id="KW-0732">Signal</keyword>
<sequence length="345" mass="36949">MTFLTLAAQRAALIACATVLACSACKRDDQAAAPADSAETSTFRDDAPAPAAQDDGQPQAAAFDIRTLSVSEAPLGEFPYLGLPDGYRAGKTTARKFERVPFWTGDRLEWVEGRVHGAGISAAEGAEYSHLELVRNIEALVTGLGGHHIASAKMPREATDAIQQTSVAVELVDGLGDIYNDPMDTFVIRRADRDIWIHLARSGNNGSWMIAETRPVEITARVLPADALRQSLERDGKVAIEVNFATDQAVLLPTSKPQIEQVVALLRQDPALRLAVNGHTDNTGNADHNLRLSQARARTVVDTLIAAGIAGERLESAGFGDSQPVADNATEEGKAKNRRVELVKA</sequence>
<evidence type="ECO:0000313" key="9">
    <source>
        <dbReference type="Proteomes" id="UP001209922"/>
    </source>
</evidence>
<organism evidence="8 9">
    <name type="scientific">Xanthomonas chitinilytica</name>
    <dbReference type="NCBI Taxonomy" id="2989819"/>
    <lineage>
        <taxon>Bacteria</taxon>
        <taxon>Pseudomonadati</taxon>
        <taxon>Pseudomonadota</taxon>
        <taxon>Gammaproteobacteria</taxon>
        <taxon>Lysobacterales</taxon>
        <taxon>Lysobacteraceae</taxon>
        <taxon>Xanthomonas</taxon>
    </lineage>
</organism>
<feature type="region of interest" description="Disordered" evidence="5">
    <location>
        <begin position="317"/>
        <end position="345"/>
    </location>
</feature>
<dbReference type="EMBL" id="JAPCHY010000010">
    <property type="protein sequence ID" value="MCW4473339.1"/>
    <property type="molecule type" value="Genomic_DNA"/>
</dbReference>
<evidence type="ECO:0000259" key="7">
    <source>
        <dbReference type="PROSITE" id="PS51123"/>
    </source>
</evidence>
<dbReference type="Pfam" id="PF00691">
    <property type="entry name" value="OmpA"/>
    <property type="match status" value="1"/>
</dbReference>
<dbReference type="InterPro" id="IPR006664">
    <property type="entry name" value="OMP_bac"/>
</dbReference>
<dbReference type="InterPro" id="IPR036737">
    <property type="entry name" value="OmpA-like_sf"/>
</dbReference>